<dbReference type="InterPro" id="IPR050595">
    <property type="entry name" value="Bact_response_regulator"/>
</dbReference>
<feature type="domain" description="Response regulatory" evidence="3">
    <location>
        <begin position="23"/>
        <end position="138"/>
    </location>
</feature>
<name>A0A833LZ84_9LEPT</name>
<dbReference type="EMBL" id="WBUI01000006">
    <property type="protein sequence ID" value="KAB2933299.1"/>
    <property type="molecule type" value="Genomic_DNA"/>
</dbReference>
<protein>
    <submittedName>
        <fullName evidence="4">Response regulator</fullName>
    </submittedName>
</protein>
<dbReference type="SUPFAM" id="SSF52172">
    <property type="entry name" value="CheY-like"/>
    <property type="match status" value="1"/>
</dbReference>
<reference evidence="4 5" key="1">
    <citation type="submission" date="2019-10" db="EMBL/GenBank/DDBJ databases">
        <title>Extracellular Electron Transfer in a Candidatus Methanoperedens spp. Enrichment Culture.</title>
        <authorList>
            <person name="Berger S."/>
            <person name="Rangel Shaw D."/>
            <person name="Berben T."/>
            <person name="In 'T Zandt M."/>
            <person name="Frank J."/>
            <person name="Reimann J."/>
            <person name="Jetten M.S.M."/>
            <person name="Welte C.U."/>
        </authorList>
    </citation>
    <scope>NUCLEOTIDE SEQUENCE [LARGE SCALE GENOMIC DNA]</scope>
    <source>
        <strain evidence="4">SB12</strain>
    </source>
</reference>
<dbReference type="AlphaFoldDB" id="A0A833LZ84"/>
<dbReference type="Gene3D" id="3.30.565.10">
    <property type="entry name" value="Histidine kinase-like ATPase, C-terminal domain"/>
    <property type="match status" value="1"/>
</dbReference>
<dbReference type="CDD" id="cd00075">
    <property type="entry name" value="HATPase"/>
    <property type="match status" value="1"/>
</dbReference>
<dbReference type="InterPro" id="IPR003594">
    <property type="entry name" value="HATPase_dom"/>
</dbReference>
<dbReference type="PROSITE" id="PS50110">
    <property type="entry name" value="RESPONSE_REGULATORY"/>
    <property type="match status" value="1"/>
</dbReference>
<accession>A0A833LZ84</accession>
<organism evidence="4 5">
    <name type="scientific">Leptonema illini</name>
    <dbReference type="NCBI Taxonomy" id="183"/>
    <lineage>
        <taxon>Bacteria</taxon>
        <taxon>Pseudomonadati</taxon>
        <taxon>Spirochaetota</taxon>
        <taxon>Spirochaetia</taxon>
        <taxon>Leptospirales</taxon>
        <taxon>Leptospiraceae</taxon>
        <taxon>Leptonema</taxon>
    </lineage>
</organism>
<evidence type="ECO:0000259" key="3">
    <source>
        <dbReference type="PROSITE" id="PS50110"/>
    </source>
</evidence>
<dbReference type="Gene3D" id="3.40.50.2300">
    <property type="match status" value="1"/>
</dbReference>
<dbReference type="SMART" id="SM00448">
    <property type="entry name" value="REC"/>
    <property type="match status" value="1"/>
</dbReference>
<feature type="modified residue" description="4-aspartylphosphate" evidence="2">
    <location>
        <position position="73"/>
    </location>
</feature>
<comment type="caution">
    <text evidence="4">The sequence shown here is derived from an EMBL/GenBank/DDBJ whole genome shotgun (WGS) entry which is preliminary data.</text>
</comment>
<evidence type="ECO:0000313" key="5">
    <source>
        <dbReference type="Proteomes" id="UP000460298"/>
    </source>
</evidence>
<dbReference type="Pfam" id="PF00072">
    <property type="entry name" value="Response_reg"/>
    <property type="match status" value="1"/>
</dbReference>
<dbReference type="InterPro" id="IPR011006">
    <property type="entry name" value="CheY-like_superfamily"/>
</dbReference>
<dbReference type="InterPro" id="IPR036890">
    <property type="entry name" value="HATPase_C_sf"/>
</dbReference>
<gene>
    <name evidence="4" type="ORF">F9K24_08090</name>
</gene>
<proteinExistence type="predicted"/>
<keyword evidence="1 2" id="KW-0597">Phosphoprotein</keyword>
<evidence type="ECO:0000313" key="4">
    <source>
        <dbReference type="EMBL" id="KAB2933299.1"/>
    </source>
</evidence>
<dbReference type="PANTHER" id="PTHR44591:SF3">
    <property type="entry name" value="RESPONSE REGULATORY DOMAIN-CONTAINING PROTEIN"/>
    <property type="match status" value="1"/>
</dbReference>
<sequence length="431" mass="49183">MNSKTAIRGVSSHTPTFERYRPLILIVDDDPVALKMAQEAAEAGGFRVQTAENGQTGWDLFQTLGPADCYVIDLHMPVMSGDELIRKIKNVEDDAVIIVQTVEHDPQTIVETMKLGVYDYFLKPINPELFLATVNRAHQHKMDRRMRQRLDEQAAAKLRTQLQWLNYKEEHRELHSQSQERNLIYNLMTSMNQGAGFGSLLTMIDLIRMKEKRDEQKDSYSIPTEMMHKLFRLSEISRNMLNGLESILELIEKDFERTKFTIAHIEDQIKDLHGRFSSGNSMNHSFQIHSNPEADRISISINIQNIALAMEELLYNAIKYTPAGGSIDFFSHRSQGYAIISCLNDVSAANTIPTEYERIVIEPFIRLRPPVETIAHTERFGLGLGLSVVNHIARKHGGLFYIQEVKDHTRGHTQPRVLAEVYIPELPDSSA</sequence>
<evidence type="ECO:0000256" key="1">
    <source>
        <dbReference type="ARBA" id="ARBA00022553"/>
    </source>
</evidence>
<dbReference type="PANTHER" id="PTHR44591">
    <property type="entry name" value="STRESS RESPONSE REGULATOR PROTEIN 1"/>
    <property type="match status" value="1"/>
</dbReference>
<dbReference type="Proteomes" id="UP000460298">
    <property type="component" value="Unassembled WGS sequence"/>
</dbReference>
<dbReference type="SUPFAM" id="SSF55874">
    <property type="entry name" value="ATPase domain of HSP90 chaperone/DNA topoisomerase II/histidine kinase"/>
    <property type="match status" value="1"/>
</dbReference>
<dbReference type="GO" id="GO:0000160">
    <property type="term" value="P:phosphorelay signal transduction system"/>
    <property type="evidence" value="ECO:0007669"/>
    <property type="project" value="InterPro"/>
</dbReference>
<dbReference type="CDD" id="cd00156">
    <property type="entry name" value="REC"/>
    <property type="match status" value="1"/>
</dbReference>
<dbReference type="Pfam" id="PF02518">
    <property type="entry name" value="HATPase_c"/>
    <property type="match status" value="1"/>
</dbReference>
<dbReference type="InterPro" id="IPR001789">
    <property type="entry name" value="Sig_transdc_resp-reg_receiver"/>
</dbReference>
<evidence type="ECO:0000256" key="2">
    <source>
        <dbReference type="PROSITE-ProRule" id="PRU00169"/>
    </source>
</evidence>